<reference evidence="1 2" key="1">
    <citation type="journal article" date="2023" name="Science">
        <title>Complex scaffold remodeling in plant triterpene biosynthesis.</title>
        <authorList>
            <person name="De La Pena R."/>
            <person name="Hodgson H."/>
            <person name="Liu J.C."/>
            <person name="Stephenson M.J."/>
            <person name="Martin A.C."/>
            <person name="Owen C."/>
            <person name="Harkess A."/>
            <person name="Leebens-Mack J."/>
            <person name="Jimenez L.E."/>
            <person name="Osbourn A."/>
            <person name="Sattely E.S."/>
        </authorList>
    </citation>
    <scope>NUCLEOTIDE SEQUENCE [LARGE SCALE GENOMIC DNA]</scope>
    <source>
        <strain evidence="2">cv. JPN11</strain>
        <tissue evidence="1">Leaf</tissue>
    </source>
</reference>
<evidence type="ECO:0000313" key="2">
    <source>
        <dbReference type="Proteomes" id="UP001164539"/>
    </source>
</evidence>
<dbReference type="EMBL" id="CM051398">
    <property type="protein sequence ID" value="KAJ4718008.1"/>
    <property type="molecule type" value="Genomic_DNA"/>
</dbReference>
<comment type="caution">
    <text evidence="1">The sequence shown here is derived from an EMBL/GenBank/DDBJ whole genome shotgun (WGS) entry which is preliminary data.</text>
</comment>
<name>A0ACC1Y332_MELAZ</name>
<organism evidence="1 2">
    <name type="scientific">Melia azedarach</name>
    <name type="common">Chinaberry tree</name>
    <dbReference type="NCBI Taxonomy" id="155640"/>
    <lineage>
        <taxon>Eukaryota</taxon>
        <taxon>Viridiplantae</taxon>
        <taxon>Streptophyta</taxon>
        <taxon>Embryophyta</taxon>
        <taxon>Tracheophyta</taxon>
        <taxon>Spermatophyta</taxon>
        <taxon>Magnoliopsida</taxon>
        <taxon>eudicotyledons</taxon>
        <taxon>Gunneridae</taxon>
        <taxon>Pentapetalae</taxon>
        <taxon>rosids</taxon>
        <taxon>malvids</taxon>
        <taxon>Sapindales</taxon>
        <taxon>Meliaceae</taxon>
        <taxon>Melia</taxon>
    </lineage>
</organism>
<keyword evidence="2" id="KW-1185">Reference proteome</keyword>
<protein>
    <submittedName>
        <fullName evidence="1">Acid phosphatase 1</fullName>
    </submittedName>
</protein>
<dbReference type="Proteomes" id="UP001164539">
    <property type="component" value="Chromosome 5"/>
</dbReference>
<sequence>MGVFSFFVFLATISAISHQVSGLHIPNILRKTVSNTEPDPDFSCLSWRFGVETNNIRDWKTVPKVCEEDVKIYMSSFSPQYEDDSRAVVLEAFQFAGSLKLAEDGKDIWIFDIDETSLSDLPFYAQHGYGDASYLANTTIEYKSNERRKLEESGHRIIGNIGDQRSDLLGSNPGNRTFKLPNPMYYKP</sequence>
<gene>
    <name evidence="1" type="ORF">OWV82_009746</name>
</gene>
<evidence type="ECO:0000313" key="1">
    <source>
        <dbReference type="EMBL" id="KAJ4718008.1"/>
    </source>
</evidence>
<accession>A0ACC1Y332</accession>
<proteinExistence type="predicted"/>